<dbReference type="Pfam" id="PF13401">
    <property type="entry name" value="AAA_22"/>
    <property type="match status" value="1"/>
</dbReference>
<dbReference type="EMBL" id="CP003180">
    <property type="protein sequence ID" value="AEW07032.1"/>
    <property type="molecule type" value="Genomic_DNA"/>
</dbReference>
<dbReference type="Proteomes" id="UP000005439">
    <property type="component" value="Plasmid unnamed"/>
</dbReference>
<accession>G8U1V4</accession>
<reference evidence="3" key="1">
    <citation type="submission" date="2011-12" db="EMBL/GenBank/DDBJ databases">
        <title>The complete genome of plasmid of Sulfobacillus acidophilus DSM 10332.</title>
        <authorList>
            <person name="Lucas S."/>
            <person name="Han J."/>
            <person name="Lapidus A."/>
            <person name="Bruce D."/>
            <person name="Goodwin L."/>
            <person name="Pitluck S."/>
            <person name="Peters L."/>
            <person name="Kyrpides N."/>
            <person name="Mavromatis K."/>
            <person name="Ivanova N."/>
            <person name="Mikhailova N."/>
            <person name="Chertkov O."/>
            <person name="Saunders E."/>
            <person name="Detter J.C."/>
            <person name="Tapia R."/>
            <person name="Han C."/>
            <person name="Land M."/>
            <person name="Hauser L."/>
            <person name="Markowitz V."/>
            <person name="Cheng J.-F."/>
            <person name="Hugenholtz P."/>
            <person name="Woyke T."/>
            <person name="Wu D."/>
            <person name="Pukall R."/>
            <person name="Gehrich-Schroeter G."/>
            <person name="Schneider S."/>
            <person name="Klenk H.-P."/>
            <person name="Eisen J.A."/>
        </authorList>
    </citation>
    <scope>NUCLEOTIDE SEQUENCE [LARGE SCALE GENOMIC DNA]</scope>
    <source>
        <strain evidence="3">ATCC 700253 / DSM 10332 / NAL</strain>
        <plasmid evidence="3">pSULAd1</plasmid>
    </source>
</reference>
<geneLocation type="plasmid" evidence="3">
    <name>pSULAd1</name>
</geneLocation>
<evidence type="ECO:0000313" key="2">
    <source>
        <dbReference type="EMBL" id="AEW07032.1"/>
    </source>
</evidence>
<reference evidence="2 3" key="2">
    <citation type="journal article" date="2012" name="Stand. Genomic Sci.">
        <title>Complete genome sequence of the moderately thermophilic mineral-sulfide-oxidizing firmicute Sulfobacillus acidophilus type strain (NAL(T)).</title>
        <authorList>
            <person name="Anderson I."/>
            <person name="Chertkov O."/>
            <person name="Chen A."/>
            <person name="Saunders E."/>
            <person name="Lapidus A."/>
            <person name="Nolan M."/>
            <person name="Lucas S."/>
            <person name="Hammon N."/>
            <person name="Deshpande S."/>
            <person name="Cheng J.F."/>
            <person name="Han C."/>
            <person name="Tapia R."/>
            <person name="Goodwin L.A."/>
            <person name="Pitluck S."/>
            <person name="Liolios K."/>
            <person name="Pagani I."/>
            <person name="Ivanova N."/>
            <person name="Mikhailova N."/>
            <person name="Pati A."/>
            <person name="Palaniappan K."/>
            <person name="Land M."/>
            <person name="Pan C."/>
            <person name="Rohde M."/>
            <person name="Pukall R."/>
            <person name="Goker M."/>
            <person name="Detter J.C."/>
            <person name="Woyke T."/>
            <person name="Bristow J."/>
            <person name="Eisen J.A."/>
            <person name="Markowitz V."/>
            <person name="Hugenholtz P."/>
            <person name="Kyrpides N.C."/>
            <person name="Klenk H.P."/>
            <person name="Mavromatis K."/>
        </authorList>
    </citation>
    <scope>NUCLEOTIDE SEQUENCE [LARGE SCALE GENOMIC DNA]</scope>
    <source>
        <strain evidence="3">ATCC 700253 / DSM 10332 / NAL</strain>
        <plasmid evidence="3">pSULAd1</plasmid>
    </source>
</reference>
<dbReference type="SUPFAM" id="SSF52540">
    <property type="entry name" value="P-loop containing nucleoside triphosphate hydrolases"/>
    <property type="match status" value="1"/>
</dbReference>
<dbReference type="PATRIC" id="fig|679936.5.peg.3726"/>
<dbReference type="KEGG" id="sap:Sulac_3608"/>
<keyword evidence="3" id="KW-1185">Reference proteome</keyword>
<keyword evidence="2" id="KW-0614">Plasmid</keyword>
<dbReference type="AlphaFoldDB" id="G8U1V4"/>
<evidence type="ECO:0000259" key="1">
    <source>
        <dbReference type="Pfam" id="PF13401"/>
    </source>
</evidence>
<sequence>MFERFFNMTATPFTRDVPPETCYQSPAGSEVLGRLVYAAQRQWFAVVTGDCGVGKSTTIRRLTATLDSATYKVLYVADSKLTPRHFYKGLLEQLGYETKFYRGDAKRQLHREIEILRGVHGLHPVVVVDEAHLLDREMLEEVRFLLNVQMDSQSPLALILVGQTELWDRLSLQAYAAIRQRIDLQCKLGHWDRAEVAGYIDAHLRYAGVDHALFADPAIDAIFHYSGGTARLINKACTHSLLYAAQNNHRLVDETIVMRVIKGNWPNGCARTLGLSQKVGRQ</sequence>
<dbReference type="Gene3D" id="3.40.50.300">
    <property type="entry name" value="P-loop containing nucleotide triphosphate hydrolases"/>
    <property type="match status" value="1"/>
</dbReference>
<proteinExistence type="predicted"/>
<name>G8U1V4_SULAD</name>
<protein>
    <recommendedName>
        <fullName evidence="1">ORC1/DEAH AAA+ ATPase domain-containing protein</fullName>
    </recommendedName>
</protein>
<dbReference type="GO" id="GO:0016887">
    <property type="term" value="F:ATP hydrolysis activity"/>
    <property type="evidence" value="ECO:0007669"/>
    <property type="project" value="InterPro"/>
</dbReference>
<dbReference type="InterPro" id="IPR027417">
    <property type="entry name" value="P-loop_NTPase"/>
</dbReference>
<feature type="domain" description="ORC1/DEAH AAA+ ATPase" evidence="1">
    <location>
        <begin position="42"/>
        <end position="170"/>
    </location>
</feature>
<organism evidence="2 3">
    <name type="scientific">Sulfobacillus acidophilus (strain ATCC 700253 / DSM 10332 / NAL)</name>
    <dbReference type="NCBI Taxonomy" id="679936"/>
    <lineage>
        <taxon>Bacteria</taxon>
        <taxon>Bacillati</taxon>
        <taxon>Bacillota</taxon>
        <taxon>Clostridia</taxon>
        <taxon>Eubacteriales</taxon>
        <taxon>Clostridiales Family XVII. Incertae Sedis</taxon>
        <taxon>Sulfobacillus</taxon>
    </lineage>
</organism>
<dbReference type="InterPro" id="IPR049945">
    <property type="entry name" value="AAA_22"/>
</dbReference>
<dbReference type="PANTHER" id="PTHR35894">
    <property type="entry name" value="GENERAL SECRETION PATHWAY PROTEIN A-RELATED"/>
    <property type="match status" value="1"/>
</dbReference>
<dbReference type="HOGENOM" id="CLU_024125_1_0_9"/>
<dbReference type="PANTHER" id="PTHR35894:SF1">
    <property type="entry name" value="PHOSPHORIBULOKINASE _ URIDINE KINASE FAMILY"/>
    <property type="match status" value="1"/>
</dbReference>
<dbReference type="InterPro" id="IPR052026">
    <property type="entry name" value="ExeA_AAA_ATPase_DNA-bind"/>
</dbReference>
<gene>
    <name evidence="2" type="ordered locus">Sulac_3608</name>
</gene>
<evidence type="ECO:0000313" key="3">
    <source>
        <dbReference type="Proteomes" id="UP000005439"/>
    </source>
</evidence>